<gene>
    <name evidence="1" type="ORF">SLEP1_g21514</name>
</gene>
<organism evidence="1 2">
    <name type="scientific">Rubroshorea leprosula</name>
    <dbReference type="NCBI Taxonomy" id="152421"/>
    <lineage>
        <taxon>Eukaryota</taxon>
        <taxon>Viridiplantae</taxon>
        <taxon>Streptophyta</taxon>
        <taxon>Embryophyta</taxon>
        <taxon>Tracheophyta</taxon>
        <taxon>Spermatophyta</taxon>
        <taxon>Magnoliopsida</taxon>
        <taxon>eudicotyledons</taxon>
        <taxon>Gunneridae</taxon>
        <taxon>Pentapetalae</taxon>
        <taxon>rosids</taxon>
        <taxon>malvids</taxon>
        <taxon>Malvales</taxon>
        <taxon>Dipterocarpaceae</taxon>
        <taxon>Rubroshorea</taxon>
    </lineage>
</organism>
<protein>
    <submittedName>
        <fullName evidence="1">Uncharacterized protein</fullName>
    </submittedName>
</protein>
<reference evidence="1 2" key="1">
    <citation type="journal article" date="2021" name="Commun. Biol.">
        <title>The genome of Shorea leprosula (Dipterocarpaceae) highlights the ecological relevance of drought in aseasonal tropical rainforests.</title>
        <authorList>
            <person name="Ng K.K.S."/>
            <person name="Kobayashi M.J."/>
            <person name="Fawcett J.A."/>
            <person name="Hatakeyama M."/>
            <person name="Paape T."/>
            <person name="Ng C.H."/>
            <person name="Ang C.C."/>
            <person name="Tnah L.H."/>
            <person name="Lee C.T."/>
            <person name="Nishiyama T."/>
            <person name="Sese J."/>
            <person name="O'Brien M.J."/>
            <person name="Copetti D."/>
            <person name="Mohd Noor M.I."/>
            <person name="Ong R.C."/>
            <person name="Putra M."/>
            <person name="Sireger I.Z."/>
            <person name="Indrioko S."/>
            <person name="Kosugi Y."/>
            <person name="Izuno A."/>
            <person name="Isagi Y."/>
            <person name="Lee S.L."/>
            <person name="Shimizu K.K."/>
        </authorList>
    </citation>
    <scope>NUCLEOTIDE SEQUENCE [LARGE SCALE GENOMIC DNA]</scope>
    <source>
        <strain evidence="1">214</strain>
    </source>
</reference>
<sequence length="49" mass="5847">MRIQYTVKIDIRLLEEVDSFQIMRCMYAAKENMEMDTGERKRSPKCNSS</sequence>
<evidence type="ECO:0000313" key="2">
    <source>
        <dbReference type="Proteomes" id="UP001054252"/>
    </source>
</evidence>
<dbReference type="AlphaFoldDB" id="A0AAV5J669"/>
<dbReference type="Proteomes" id="UP001054252">
    <property type="component" value="Unassembled WGS sequence"/>
</dbReference>
<keyword evidence="2" id="KW-1185">Reference proteome</keyword>
<proteinExistence type="predicted"/>
<name>A0AAV5J669_9ROSI</name>
<accession>A0AAV5J669</accession>
<comment type="caution">
    <text evidence="1">The sequence shown here is derived from an EMBL/GenBank/DDBJ whole genome shotgun (WGS) entry which is preliminary data.</text>
</comment>
<evidence type="ECO:0000313" key="1">
    <source>
        <dbReference type="EMBL" id="GKV10103.1"/>
    </source>
</evidence>
<dbReference type="EMBL" id="BPVZ01000031">
    <property type="protein sequence ID" value="GKV10103.1"/>
    <property type="molecule type" value="Genomic_DNA"/>
</dbReference>